<comment type="caution">
    <text evidence="2">The sequence shown here is derived from an EMBL/GenBank/DDBJ whole genome shotgun (WGS) entry which is preliminary data.</text>
</comment>
<reference evidence="2" key="1">
    <citation type="submission" date="2022-09" db="EMBL/GenBank/DDBJ databases">
        <title>Rhodovastum sp. nov. RN2-1 isolated from soil in Seongnam, South Korea.</title>
        <authorList>
            <person name="Le N.T."/>
        </authorList>
    </citation>
    <scope>NUCLEOTIDE SEQUENCE</scope>
    <source>
        <strain evidence="2">RN2-1</strain>
    </source>
</reference>
<dbReference type="InterPro" id="IPR021735">
    <property type="entry name" value="DUF3306"/>
</dbReference>
<feature type="compositionally biased region" description="Pro residues" evidence="1">
    <location>
        <begin position="139"/>
        <end position="148"/>
    </location>
</feature>
<keyword evidence="3" id="KW-1185">Reference proteome</keyword>
<feature type="compositionally biased region" description="Low complexity" evidence="1">
    <location>
        <begin position="121"/>
        <end position="138"/>
    </location>
</feature>
<dbReference type="RefSeq" id="WP_264712785.1">
    <property type="nucleotide sequence ID" value="NZ_JAPDNT010000003.1"/>
</dbReference>
<feature type="compositionally biased region" description="Pro residues" evidence="1">
    <location>
        <begin position="19"/>
        <end position="31"/>
    </location>
</feature>
<dbReference type="Proteomes" id="UP001165679">
    <property type="component" value="Unassembled WGS sequence"/>
</dbReference>
<proteinExistence type="predicted"/>
<gene>
    <name evidence="2" type="ORF">OL599_06160</name>
</gene>
<dbReference type="EMBL" id="JAPDNT010000003">
    <property type="protein sequence ID" value="MCW3474158.1"/>
    <property type="molecule type" value="Genomic_DNA"/>
</dbReference>
<dbReference type="AlphaFoldDB" id="A0AA41YP96"/>
<feature type="region of interest" description="Disordered" evidence="1">
    <location>
        <begin position="107"/>
        <end position="161"/>
    </location>
</feature>
<feature type="compositionally biased region" description="Pro residues" evidence="1">
    <location>
        <begin position="109"/>
        <end position="120"/>
    </location>
</feature>
<protein>
    <submittedName>
        <fullName evidence="2">DUF3306 domain-containing protein</fullName>
    </submittedName>
</protein>
<reference evidence="2" key="2">
    <citation type="submission" date="2022-10" db="EMBL/GenBank/DDBJ databases">
        <authorList>
            <person name="Trinh H.N."/>
        </authorList>
    </citation>
    <scope>NUCLEOTIDE SEQUENCE</scope>
    <source>
        <strain evidence="2">RN2-1</strain>
    </source>
</reference>
<evidence type="ECO:0000256" key="1">
    <source>
        <dbReference type="SAM" id="MobiDB-lite"/>
    </source>
</evidence>
<evidence type="ECO:0000313" key="3">
    <source>
        <dbReference type="Proteomes" id="UP001165679"/>
    </source>
</evidence>
<evidence type="ECO:0000313" key="2">
    <source>
        <dbReference type="EMBL" id="MCW3474158.1"/>
    </source>
</evidence>
<organism evidence="2 3">
    <name type="scientific">Limobrevibacterium gyesilva</name>
    <dbReference type="NCBI Taxonomy" id="2991712"/>
    <lineage>
        <taxon>Bacteria</taxon>
        <taxon>Pseudomonadati</taxon>
        <taxon>Pseudomonadota</taxon>
        <taxon>Alphaproteobacteria</taxon>
        <taxon>Acetobacterales</taxon>
        <taxon>Acetobacteraceae</taxon>
        <taxon>Limobrevibacterium</taxon>
    </lineage>
</organism>
<dbReference type="Pfam" id="PF11748">
    <property type="entry name" value="DUF3306"/>
    <property type="match status" value="1"/>
</dbReference>
<sequence>MTGSFARRWSRLKRAASPAAPPAPEPVEIPPPAETIDLADIAGWLKRNVPDAWKTAALRRLWLSDPAIRDFIGPADYAWDWNTPGGAPGYGPLQAMDDVGKLLARAIGAPPPKETPPEAPPAVQAVPAPQEKVAVAAPTPSPPAPDPVEPVRRRGGGATPT</sequence>
<accession>A0AA41YP96</accession>
<name>A0AA41YP96_9PROT</name>
<feature type="region of interest" description="Disordered" evidence="1">
    <location>
        <begin position="1"/>
        <end position="31"/>
    </location>
</feature>